<dbReference type="RefSeq" id="WP_121281918.1">
    <property type="nucleotide sequence ID" value="NZ_RBZV01000030.1"/>
</dbReference>
<dbReference type="InterPro" id="IPR014944">
    <property type="entry name" value="Toxin_SymE-like"/>
</dbReference>
<dbReference type="OrthoDB" id="9035207at2"/>
<name>A0A494WZ01_9BURK</name>
<evidence type="ECO:0000259" key="1">
    <source>
        <dbReference type="Pfam" id="PF08845"/>
    </source>
</evidence>
<feature type="domain" description="Toxin SymE-like" evidence="1">
    <location>
        <begin position="39"/>
        <end position="76"/>
    </location>
</feature>
<dbReference type="AlphaFoldDB" id="A0A494WZ01"/>
<dbReference type="Proteomes" id="UP000280434">
    <property type="component" value="Unassembled WGS sequence"/>
</dbReference>
<dbReference type="GO" id="GO:0005737">
    <property type="term" value="C:cytoplasm"/>
    <property type="evidence" value="ECO:0007669"/>
    <property type="project" value="InterPro"/>
</dbReference>
<accession>A0A494WZ01</accession>
<dbReference type="GO" id="GO:0003723">
    <property type="term" value="F:RNA binding"/>
    <property type="evidence" value="ECO:0007669"/>
    <property type="project" value="InterPro"/>
</dbReference>
<organism evidence="2 3">
    <name type="scientific">Trinickia fusca</name>
    <dbReference type="NCBI Taxonomy" id="2419777"/>
    <lineage>
        <taxon>Bacteria</taxon>
        <taxon>Pseudomonadati</taxon>
        <taxon>Pseudomonadota</taxon>
        <taxon>Betaproteobacteria</taxon>
        <taxon>Burkholderiales</taxon>
        <taxon>Burkholderiaceae</taxon>
        <taxon>Trinickia</taxon>
    </lineage>
</organism>
<dbReference type="GO" id="GO:0016788">
    <property type="term" value="F:hydrolase activity, acting on ester bonds"/>
    <property type="evidence" value="ECO:0007669"/>
    <property type="project" value="InterPro"/>
</dbReference>
<evidence type="ECO:0000313" key="3">
    <source>
        <dbReference type="Proteomes" id="UP000280434"/>
    </source>
</evidence>
<keyword evidence="3" id="KW-1185">Reference proteome</keyword>
<protein>
    <submittedName>
        <fullName evidence="2">Type I toxin-antitoxin system SymE family toxin</fullName>
    </submittedName>
</protein>
<proteinExistence type="predicted"/>
<sequence>MADANHKVRPVVSERFVTIHQSRRFQPAWHKPAHQRTASTCYPWMKLAGRWIEHAGFAPGQRVKIAVEHGKLIITAA</sequence>
<dbReference type="Pfam" id="PF08845">
    <property type="entry name" value="SymE_toxin"/>
    <property type="match status" value="1"/>
</dbReference>
<dbReference type="EMBL" id="RBZV01000030">
    <property type="protein sequence ID" value="RKP43262.1"/>
    <property type="molecule type" value="Genomic_DNA"/>
</dbReference>
<dbReference type="GO" id="GO:0016070">
    <property type="term" value="P:RNA metabolic process"/>
    <property type="evidence" value="ECO:0007669"/>
    <property type="project" value="InterPro"/>
</dbReference>
<reference evidence="2 3" key="1">
    <citation type="submission" date="2018-10" db="EMBL/GenBank/DDBJ databases">
        <title>Paraburkholderia sp. 7MK8-2, isolated from soil.</title>
        <authorList>
            <person name="Gao Z.-H."/>
            <person name="Qiu L.-H."/>
        </authorList>
    </citation>
    <scope>NUCLEOTIDE SEQUENCE [LARGE SCALE GENOMIC DNA]</scope>
    <source>
        <strain evidence="2 3">7MK8-2</strain>
    </source>
</reference>
<evidence type="ECO:0000313" key="2">
    <source>
        <dbReference type="EMBL" id="RKP43262.1"/>
    </source>
</evidence>
<gene>
    <name evidence="2" type="ORF">D7S89_27010</name>
</gene>
<comment type="caution">
    <text evidence="2">The sequence shown here is derived from an EMBL/GenBank/DDBJ whole genome shotgun (WGS) entry which is preliminary data.</text>
</comment>